<comment type="caution">
    <text evidence="2">The sequence shown here is derived from an EMBL/GenBank/DDBJ whole genome shotgun (WGS) entry which is preliminary data.</text>
</comment>
<sequence>MMLQNLAPNDGCGDAASFTDSKTNIKRNDRDATEFDRCFSAAMNQEMHEAFRSSLMAGDNQADAQLSDEKQISISASNAERIHEKTPEHRGKPSPPSDQPRFEWSPKCRRTKRTASGSETPLPKINFDAI</sequence>
<evidence type="ECO:0000256" key="1">
    <source>
        <dbReference type="SAM" id="MobiDB-lite"/>
    </source>
</evidence>
<name>A0A0B2VMW3_TOXCA</name>
<proteinExistence type="predicted"/>
<feature type="region of interest" description="Disordered" evidence="1">
    <location>
        <begin position="60"/>
        <end position="130"/>
    </location>
</feature>
<evidence type="ECO:0000313" key="2">
    <source>
        <dbReference type="EMBL" id="KHN84846.1"/>
    </source>
</evidence>
<dbReference type="Proteomes" id="UP000031036">
    <property type="component" value="Unassembled WGS sequence"/>
</dbReference>
<feature type="region of interest" description="Disordered" evidence="1">
    <location>
        <begin position="1"/>
        <end position="31"/>
    </location>
</feature>
<dbReference type="EMBL" id="JPKZ01000896">
    <property type="protein sequence ID" value="KHN84846.1"/>
    <property type="molecule type" value="Genomic_DNA"/>
</dbReference>
<keyword evidence="3" id="KW-1185">Reference proteome</keyword>
<protein>
    <submittedName>
        <fullName evidence="2">Uncharacterized protein</fullName>
    </submittedName>
</protein>
<accession>A0A0B2VMW3</accession>
<feature type="compositionally biased region" description="Basic and acidic residues" evidence="1">
    <location>
        <begin position="80"/>
        <end position="91"/>
    </location>
</feature>
<reference evidence="2 3" key="1">
    <citation type="submission" date="2014-11" db="EMBL/GenBank/DDBJ databases">
        <title>Genetic blueprint of the zoonotic pathogen Toxocara canis.</title>
        <authorList>
            <person name="Zhu X.-Q."/>
            <person name="Korhonen P.K."/>
            <person name="Cai H."/>
            <person name="Young N.D."/>
            <person name="Nejsum P."/>
            <person name="von Samson-Himmelstjerna G."/>
            <person name="Boag P.R."/>
            <person name="Tan P."/>
            <person name="Li Q."/>
            <person name="Min J."/>
            <person name="Yang Y."/>
            <person name="Wang X."/>
            <person name="Fang X."/>
            <person name="Hall R.S."/>
            <person name="Hofmann A."/>
            <person name="Sternberg P.W."/>
            <person name="Jex A.R."/>
            <person name="Gasser R.B."/>
        </authorList>
    </citation>
    <scope>NUCLEOTIDE SEQUENCE [LARGE SCALE GENOMIC DNA]</scope>
    <source>
        <strain evidence="2">PN_DK_2014</strain>
    </source>
</reference>
<organism evidence="2 3">
    <name type="scientific">Toxocara canis</name>
    <name type="common">Canine roundworm</name>
    <dbReference type="NCBI Taxonomy" id="6265"/>
    <lineage>
        <taxon>Eukaryota</taxon>
        <taxon>Metazoa</taxon>
        <taxon>Ecdysozoa</taxon>
        <taxon>Nematoda</taxon>
        <taxon>Chromadorea</taxon>
        <taxon>Rhabditida</taxon>
        <taxon>Spirurina</taxon>
        <taxon>Ascaridomorpha</taxon>
        <taxon>Ascaridoidea</taxon>
        <taxon>Toxocaridae</taxon>
        <taxon>Toxocara</taxon>
    </lineage>
</organism>
<gene>
    <name evidence="2" type="ORF">Tcan_15424</name>
</gene>
<dbReference type="AlphaFoldDB" id="A0A0B2VMW3"/>
<evidence type="ECO:0000313" key="3">
    <source>
        <dbReference type="Proteomes" id="UP000031036"/>
    </source>
</evidence>